<name>A0ABV0Q3W2_9TELE</name>
<keyword evidence="2" id="KW-1185">Reference proteome</keyword>
<evidence type="ECO:0000313" key="1">
    <source>
        <dbReference type="EMBL" id="MEQ2190465.1"/>
    </source>
</evidence>
<protein>
    <submittedName>
        <fullName evidence="1">Uncharacterized protein</fullName>
    </submittedName>
</protein>
<gene>
    <name evidence="1" type="ORF">XENOCAPTIV_020630</name>
</gene>
<reference evidence="1 2" key="1">
    <citation type="submission" date="2021-06" db="EMBL/GenBank/DDBJ databases">
        <authorList>
            <person name="Palmer J.M."/>
        </authorList>
    </citation>
    <scope>NUCLEOTIDE SEQUENCE [LARGE SCALE GENOMIC DNA]</scope>
    <source>
        <strain evidence="1 2">XC_2019</strain>
        <tissue evidence="1">Muscle</tissue>
    </source>
</reference>
<accession>A0ABV0Q3W2</accession>
<sequence>MRSLSDSVVLPFCFPPNKVNKKQFCCWFSMSAVDRVCSDACLIYVWCQVTAASSLTSSDESVPGGRSYWICDQHLSTCRVTAGFPGLVSMETGQMEISNWLV</sequence>
<proteinExistence type="predicted"/>
<dbReference type="EMBL" id="JAHRIN010000043">
    <property type="protein sequence ID" value="MEQ2190465.1"/>
    <property type="molecule type" value="Genomic_DNA"/>
</dbReference>
<comment type="caution">
    <text evidence="1">The sequence shown here is derived from an EMBL/GenBank/DDBJ whole genome shotgun (WGS) entry which is preliminary data.</text>
</comment>
<organism evidence="1 2">
    <name type="scientific">Xenoophorus captivus</name>
    <dbReference type="NCBI Taxonomy" id="1517983"/>
    <lineage>
        <taxon>Eukaryota</taxon>
        <taxon>Metazoa</taxon>
        <taxon>Chordata</taxon>
        <taxon>Craniata</taxon>
        <taxon>Vertebrata</taxon>
        <taxon>Euteleostomi</taxon>
        <taxon>Actinopterygii</taxon>
        <taxon>Neopterygii</taxon>
        <taxon>Teleostei</taxon>
        <taxon>Neoteleostei</taxon>
        <taxon>Acanthomorphata</taxon>
        <taxon>Ovalentaria</taxon>
        <taxon>Atherinomorphae</taxon>
        <taxon>Cyprinodontiformes</taxon>
        <taxon>Goodeidae</taxon>
        <taxon>Xenoophorus</taxon>
    </lineage>
</organism>
<dbReference type="Proteomes" id="UP001434883">
    <property type="component" value="Unassembled WGS sequence"/>
</dbReference>
<evidence type="ECO:0000313" key="2">
    <source>
        <dbReference type="Proteomes" id="UP001434883"/>
    </source>
</evidence>